<keyword evidence="3" id="KW-1185">Reference proteome</keyword>
<dbReference type="GeneTree" id="ENSGT00390000018718"/>
<dbReference type="EMBL" id="AGTP01097711">
    <property type="status" value="NOT_ANNOTATED_CDS"/>
    <property type="molecule type" value="Genomic_DNA"/>
</dbReference>
<sequence>MKSKMRQALGFSTEARESPDTQALLTCAEEEGENQEAGTKDKTSDWVPLTTLSHCKSLKSMAAISHYMEMTIEPIQQASCGAMRLPGDGQTSTGDASLQEPPSYPPVQVIRARVSSSSSSEVSSINSDLEQKYWEALNSEQWDPEDVNFERNNDNMEIFRFQVPRGSLTTVDLTSAD</sequence>
<organism evidence="2 3">
    <name type="scientific">Ictidomys tridecemlineatus</name>
    <name type="common">Thirteen-lined ground squirrel</name>
    <name type="synonym">Spermophilus tridecemlineatus</name>
    <dbReference type="NCBI Taxonomy" id="43179"/>
    <lineage>
        <taxon>Eukaryota</taxon>
        <taxon>Metazoa</taxon>
        <taxon>Chordata</taxon>
        <taxon>Craniata</taxon>
        <taxon>Vertebrata</taxon>
        <taxon>Euteleostomi</taxon>
        <taxon>Mammalia</taxon>
        <taxon>Eutheria</taxon>
        <taxon>Euarchontoglires</taxon>
        <taxon>Glires</taxon>
        <taxon>Rodentia</taxon>
        <taxon>Sciuromorpha</taxon>
        <taxon>Sciuridae</taxon>
        <taxon>Xerinae</taxon>
        <taxon>Marmotini</taxon>
        <taxon>Ictidomys</taxon>
    </lineage>
</organism>
<protein>
    <submittedName>
        <fullName evidence="2">Uncharacterized protein</fullName>
    </submittedName>
</protein>
<reference evidence="2" key="2">
    <citation type="submission" date="2025-08" db="UniProtKB">
        <authorList>
            <consortium name="Ensembl"/>
        </authorList>
    </citation>
    <scope>IDENTIFICATION</scope>
</reference>
<accession>I3N207</accession>
<dbReference type="Ensembl" id="ENSSTOT00000028211.2">
    <property type="protein sequence ID" value="ENSSTOP00000018403.2"/>
    <property type="gene ID" value="ENSSTOG00000023016.2"/>
</dbReference>
<evidence type="ECO:0000256" key="1">
    <source>
        <dbReference type="SAM" id="MobiDB-lite"/>
    </source>
</evidence>
<reference evidence="2" key="3">
    <citation type="submission" date="2025-09" db="UniProtKB">
        <authorList>
            <consortium name="Ensembl"/>
        </authorList>
    </citation>
    <scope>IDENTIFICATION</scope>
</reference>
<dbReference type="HOGENOM" id="CLU_053989_0_0_1"/>
<dbReference type="EMBL" id="AGTP01097709">
    <property type="status" value="NOT_ANNOTATED_CDS"/>
    <property type="molecule type" value="Genomic_DNA"/>
</dbReference>
<dbReference type="EMBL" id="AGTP01097712">
    <property type="status" value="NOT_ANNOTATED_CDS"/>
    <property type="molecule type" value="Genomic_DNA"/>
</dbReference>
<dbReference type="InParanoid" id="I3N207"/>
<dbReference type="Proteomes" id="UP000005215">
    <property type="component" value="Unassembled WGS sequence"/>
</dbReference>
<evidence type="ECO:0000313" key="2">
    <source>
        <dbReference type="Ensembl" id="ENSSTOP00000018403.2"/>
    </source>
</evidence>
<dbReference type="EMBL" id="AGTP01097710">
    <property type="status" value="NOT_ANNOTATED_CDS"/>
    <property type="molecule type" value="Genomic_DNA"/>
</dbReference>
<dbReference type="STRING" id="43179.ENSSTOP00000018403"/>
<feature type="region of interest" description="Disordered" evidence="1">
    <location>
        <begin position="82"/>
        <end position="105"/>
    </location>
</feature>
<proteinExistence type="predicted"/>
<name>I3N207_ICTTR</name>
<dbReference type="eggNOG" id="ENOG502RRA0">
    <property type="taxonomic scope" value="Eukaryota"/>
</dbReference>
<feature type="region of interest" description="Disordered" evidence="1">
    <location>
        <begin position="1"/>
        <end position="43"/>
    </location>
</feature>
<evidence type="ECO:0000313" key="3">
    <source>
        <dbReference type="Proteomes" id="UP000005215"/>
    </source>
</evidence>
<reference evidence="3" key="1">
    <citation type="submission" date="2011-11" db="EMBL/GenBank/DDBJ databases">
        <title>The Draft Genome of Spermophilus tridecemlineatus.</title>
        <authorList>
            <consortium name="The Broad Institute Genome Assembly &amp; Analysis Group"/>
            <consortium name="Computational R&amp;D Group"/>
            <consortium name="and Sequencing Platform"/>
            <person name="Di Palma F."/>
            <person name="Alfoldi J."/>
            <person name="Johnson J."/>
            <person name="Berlin A."/>
            <person name="Gnerre S."/>
            <person name="Jaffe D."/>
            <person name="MacCallum I."/>
            <person name="Young S."/>
            <person name="Walker B.J."/>
            <person name="Lindblad-Toh K."/>
        </authorList>
    </citation>
    <scope>NUCLEOTIDE SEQUENCE [LARGE SCALE GENOMIC DNA]</scope>
</reference>
<dbReference type="AlphaFoldDB" id="I3N207"/>